<evidence type="ECO:0000256" key="9">
    <source>
        <dbReference type="ARBA" id="ARBA00023295"/>
    </source>
</evidence>
<keyword evidence="7 11" id="KW-0378">Hydrolase</keyword>
<dbReference type="InterPro" id="IPR013320">
    <property type="entry name" value="ConA-like_dom_sf"/>
</dbReference>
<dbReference type="InterPro" id="IPR001137">
    <property type="entry name" value="Glyco_hydro_11"/>
</dbReference>
<evidence type="ECO:0000256" key="10">
    <source>
        <dbReference type="ARBA" id="ARBA00023326"/>
    </source>
</evidence>
<dbReference type="PROSITE" id="PS51761">
    <property type="entry name" value="GH11_3"/>
    <property type="match status" value="1"/>
</dbReference>
<evidence type="ECO:0000256" key="2">
    <source>
        <dbReference type="ARBA" id="ARBA00004851"/>
    </source>
</evidence>
<dbReference type="PRINTS" id="PR00911">
    <property type="entry name" value="GLHYDRLASE11"/>
</dbReference>
<name>A0A316VX90_9BASI</name>
<evidence type="ECO:0000313" key="15">
    <source>
        <dbReference type="Proteomes" id="UP000245783"/>
    </source>
</evidence>
<dbReference type="GO" id="GO:0030246">
    <property type="term" value="F:carbohydrate binding"/>
    <property type="evidence" value="ECO:0007669"/>
    <property type="project" value="UniProtKB-KW"/>
</dbReference>
<evidence type="ECO:0000256" key="1">
    <source>
        <dbReference type="ARBA" id="ARBA00000681"/>
    </source>
</evidence>
<evidence type="ECO:0000256" key="12">
    <source>
        <dbReference type="RuleBase" id="RU362015"/>
    </source>
</evidence>
<dbReference type="UniPathway" id="UPA00114"/>
<dbReference type="EMBL" id="KZ819386">
    <property type="protein sequence ID" value="PWN41924.1"/>
    <property type="molecule type" value="Genomic_DNA"/>
</dbReference>
<keyword evidence="10 11" id="KW-0624">Polysaccharide degradation</keyword>
<protein>
    <recommendedName>
        <fullName evidence="4 11">Endo-1,4-beta-xylanase</fullName>
        <ecNumber evidence="4 11">3.2.1.8</ecNumber>
    </recommendedName>
</protein>
<dbReference type="InParanoid" id="A0A316VX90"/>
<feature type="active site" description="Nucleophile" evidence="11">
    <location>
        <position position="24"/>
    </location>
</feature>
<evidence type="ECO:0000256" key="7">
    <source>
        <dbReference type="ARBA" id="ARBA00022801"/>
    </source>
</evidence>
<comment type="catalytic activity">
    <reaction evidence="1 11 12">
        <text>Endohydrolysis of (1-&gt;4)-beta-D-xylosidic linkages in xylans.</text>
        <dbReference type="EC" id="3.2.1.8"/>
    </reaction>
</comment>
<evidence type="ECO:0000256" key="4">
    <source>
        <dbReference type="ARBA" id="ARBA00012590"/>
    </source>
</evidence>
<comment type="similarity">
    <text evidence="3 11 12">Belongs to the glycosyl hydrolase 11 (cellulase G) family.</text>
</comment>
<feature type="active site" description="Proton donor" evidence="11">
    <location>
        <position position="116"/>
    </location>
</feature>
<keyword evidence="9 11" id="KW-0326">Glycosidase</keyword>
<dbReference type="Gene3D" id="2.60.120.180">
    <property type="match status" value="1"/>
</dbReference>
<keyword evidence="15" id="KW-1185">Reference proteome</keyword>
<dbReference type="AlphaFoldDB" id="A0A316VX90"/>
<dbReference type="RefSeq" id="XP_025369084.1">
    <property type="nucleotide sequence ID" value="XM_025511565.1"/>
</dbReference>
<dbReference type="OrthoDB" id="2115822at2759"/>
<keyword evidence="14" id="KW-0430">Lectin</keyword>
<evidence type="ECO:0000256" key="11">
    <source>
        <dbReference type="PROSITE-ProRule" id="PRU01097"/>
    </source>
</evidence>
<dbReference type="STRING" id="1522189.A0A316VX90"/>
<dbReference type="EC" id="3.2.1.8" evidence="4 11"/>
<sequence>AQFDVTGMTWLSVYGWCESPQLIEYYIIENHGDTKAFQGKETVATAEIDGSSYTFVTNPRTGKPSIKGQSTDFIQYINIRSEPRNQGKVSTAKHFEMWGKAKGQMSKCSHQIVAVEGVNSSGEVTVTV</sequence>
<dbReference type="GO" id="GO:0045493">
    <property type="term" value="P:xylan catabolic process"/>
    <property type="evidence" value="ECO:0007669"/>
    <property type="project" value="UniProtKB-UniRule"/>
</dbReference>
<dbReference type="InterPro" id="IPR013319">
    <property type="entry name" value="GH11/12"/>
</dbReference>
<proteinExistence type="inferred from homology"/>
<dbReference type="Pfam" id="PF00457">
    <property type="entry name" value="Glyco_hydro_11"/>
    <property type="match status" value="1"/>
</dbReference>
<evidence type="ECO:0000256" key="6">
    <source>
        <dbReference type="ARBA" id="ARBA00022729"/>
    </source>
</evidence>
<dbReference type="SUPFAM" id="SSF49899">
    <property type="entry name" value="Concanavalin A-like lectins/glucanases"/>
    <property type="match status" value="1"/>
</dbReference>
<organism evidence="14 15">
    <name type="scientific">Ceraceosorus guamensis</name>
    <dbReference type="NCBI Taxonomy" id="1522189"/>
    <lineage>
        <taxon>Eukaryota</taxon>
        <taxon>Fungi</taxon>
        <taxon>Dikarya</taxon>
        <taxon>Basidiomycota</taxon>
        <taxon>Ustilaginomycotina</taxon>
        <taxon>Exobasidiomycetes</taxon>
        <taxon>Ceraceosorales</taxon>
        <taxon>Ceraceosoraceae</taxon>
        <taxon>Ceraceosorus</taxon>
    </lineage>
</organism>
<dbReference type="InterPro" id="IPR033123">
    <property type="entry name" value="GH11_dom"/>
</dbReference>
<evidence type="ECO:0000256" key="5">
    <source>
        <dbReference type="ARBA" id="ARBA00022651"/>
    </source>
</evidence>
<evidence type="ECO:0000256" key="3">
    <source>
        <dbReference type="ARBA" id="ARBA00007792"/>
    </source>
</evidence>
<dbReference type="Proteomes" id="UP000245783">
    <property type="component" value="Unassembled WGS sequence"/>
</dbReference>
<feature type="domain" description="GH11" evidence="13">
    <location>
        <begin position="1"/>
        <end position="128"/>
    </location>
</feature>
<gene>
    <name evidence="14" type="ORF">IE81DRAFT_283443</name>
</gene>
<dbReference type="GO" id="GO:0031176">
    <property type="term" value="F:endo-1,4-beta-xylanase activity"/>
    <property type="evidence" value="ECO:0007669"/>
    <property type="project" value="UniProtKB-UniRule"/>
</dbReference>
<feature type="non-terminal residue" evidence="14">
    <location>
        <position position="128"/>
    </location>
</feature>
<keyword evidence="8 11" id="KW-0119">Carbohydrate metabolism</keyword>
<reference evidence="14 15" key="1">
    <citation type="journal article" date="2018" name="Mol. Biol. Evol.">
        <title>Broad Genomic Sampling Reveals a Smut Pathogenic Ancestry of the Fungal Clade Ustilaginomycotina.</title>
        <authorList>
            <person name="Kijpornyongpan T."/>
            <person name="Mondo S.J."/>
            <person name="Barry K."/>
            <person name="Sandor L."/>
            <person name="Lee J."/>
            <person name="Lipzen A."/>
            <person name="Pangilinan J."/>
            <person name="LaButti K."/>
            <person name="Hainaut M."/>
            <person name="Henrissat B."/>
            <person name="Grigoriev I.V."/>
            <person name="Spatafora J.W."/>
            <person name="Aime M.C."/>
        </authorList>
    </citation>
    <scope>NUCLEOTIDE SEQUENCE [LARGE SCALE GENOMIC DNA]</scope>
    <source>
        <strain evidence="14 15">MCA 4658</strain>
    </source>
</reference>
<comment type="pathway">
    <text evidence="2 11 12">Glycan degradation; xylan degradation.</text>
</comment>
<keyword evidence="5 11" id="KW-0858">Xylan degradation</keyword>
<evidence type="ECO:0000259" key="13">
    <source>
        <dbReference type="PROSITE" id="PS51761"/>
    </source>
</evidence>
<keyword evidence="6" id="KW-0732">Signal</keyword>
<dbReference type="PANTHER" id="PTHR46828:SF4">
    <property type="entry name" value="ENDO-1,4-BETA-XYLANASE"/>
    <property type="match status" value="1"/>
</dbReference>
<accession>A0A316VX90</accession>
<feature type="non-terminal residue" evidence="14">
    <location>
        <position position="1"/>
    </location>
</feature>
<dbReference type="GeneID" id="37033435"/>
<dbReference type="PANTHER" id="PTHR46828">
    <property type="entry name" value="ENDO-1,4-BETA-XYLANASE A-RELATED"/>
    <property type="match status" value="1"/>
</dbReference>
<evidence type="ECO:0000256" key="8">
    <source>
        <dbReference type="ARBA" id="ARBA00023277"/>
    </source>
</evidence>
<evidence type="ECO:0000313" key="14">
    <source>
        <dbReference type="EMBL" id="PWN41924.1"/>
    </source>
</evidence>